<proteinExistence type="predicted"/>
<dbReference type="EMBL" id="JBEAFC010000006">
    <property type="protein sequence ID" value="KAL1553390.1"/>
    <property type="molecule type" value="Genomic_DNA"/>
</dbReference>
<evidence type="ECO:0000256" key="1">
    <source>
        <dbReference type="SAM" id="Phobius"/>
    </source>
</evidence>
<accession>A0ABD1HAD0</accession>
<evidence type="ECO:0000313" key="2">
    <source>
        <dbReference type="EMBL" id="KAL1553390.1"/>
    </source>
</evidence>
<gene>
    <name evidence="2" type="ORF">AAHA92_14078</name>
</gene>
<evidence type="ECO:0000313" key="3">
    <source>
        <dbReference type="Proteomes" id="UP001567538"/>
    </source>
</evidence>
<keyword evidence="1" id="KW-0812">Transmembrane</keyword>
<keyword evidence="1" id="KW-1133">Transmembrane helix</keyword>
<feature type="transmembrane region" description="Helical" evidence="1">
    <location>
        <begin position="25"/>
        <end position="48"/>
    </location>
</feature>
<keyword evidence="3" id="KW-1185">Reference proteome</keyword>
<organism evidence="2 3">
    <name type="scientific">Salvia divinorum</name>
    <name type="common">Maria pastora</name>
    <name type="synonym">Diviner's sage</name>
    <dbReference type="NCBI Taxonomy" id="28513"/>
    <lineage>
        <taxon>Eukaryota</taxon>
        <taxon>Viridiplantae</taxon>
        <taxon>Streptophyta</taxon>
        <taxon>Embryophyta</taxon>
        <taxon>Tracheophyta</taxon>
        <taxon>Spermatophyta</taxon>
        <taxon>Magnoliopsida</taxon>
        <taxon>eudicotyledons</taxon>
        <taxon>Gunneridae</taxon>
        <taxon>Pentapetalae</taxon>
        <taxon>asterids</taxon>
        <taxon>lamiids</taxon>
        <taxon>Lamiales</taxon>
        <taxon>Lamiaceae</taxon>
        <taxon>Nepetoideae</taxon>
        <taxon>Mentheae</taxon>
        <taxon>Salviinae</taxon>
        <taxon>Salvia</taxon>
        <taxon>Salvia subgen. Calosphace</taxon>
    </lineage>
</organism>
<keyword evidence="1" id="KW-0472">Membrane</keyword>
<sequence length="99" mass="11462">MGICAGIVFDSSWTYHRSCESHCSVLLLEILKLNFAFLILICLSYYVFDEGGGSHAGAVHLNWSYSCIAELPFAILGEDFRREEESQRMRLRSLRWRRI</sequence>
<dbReference type="AlphaFoldDB" id="A0ABD1HAD0"/>
<dbReference type="Proteomes" id="UP001567538">
    <property type="component" value="Unassembled WGS sequence"/>
</dbReference>
<protein>
    <submittedName>
        <fullName evidence="2">Uncharacterized protein</fullName>
    </submittedName>
</protein>
<name>A0ABD1HAD0_SALDI</name>
<reference evidence="2 3" key="1">
    <citation type="submission" date="2024-06" db="EMBL/GenBank/DDBJ databases">
        <title>A chromosome level genome sequence of Diviner's sage (Salvia divinorum).</title>
        <authorList>
            <person name="Ford S.A."/>
            <person name="Ro D.-K."/>
            <person name="Ness R.W."/>
            <person name="Phillips M.A."/>
        </authorList>
    </citation>
    <scope>NUCLEOTIDE SEQUENCE [LARGE SCALE GENOMIC DNA]</scope>
    <source>
        <strain evidence="2">SAF-2024a</strain>
        <tissue evidence="2">Leaf</tissue>
    </source>
</reference>
<comment type="caution">
    <text evidence="2">The sequence shown here is derived from an EMBL/GenBank/DDBJ whole genome shotgun (WGS) entry which is preliminary data.</text>
</comment>